<gene>
    <name evidence="1" type="ORF">LPJ66_001030</name>
</gene>
<organism evidence="1 2">
    <name type="scientific">Kickxella alabastrina</name>
    <dbReference type="NCBI Taxonomy" id="61397"/>
    <lineage>
        <taxon>Eukaryota</taxon>
        <taxon>Fungi</taxon>
        <taxon>Fungi incertae sedis</taxon>
        <taxon>Zoopagomycota</taxon>
        <taxon>Kickxellomycotina</taxon>
        <taxon>Kickxellomycetes</taxon>
        <taxon>Kickxellales</taxon>
        <taxon>Kickxellaceae</taxon>
        <taxon>Kickxella</taxon>
    </lineage>
</organism>
<name>A0ACC1IUB3_9FUNG</name>
<evidence type="ECO:0000313" key="1">
    <source>
        <dbReference type="EMBL" id="KAJ1901060.1"/>
    </source>
</evidence>
<feature type="non-terminal residue" evidence="1">
    <location>
        <position position="769"/>
    </location>
</feature>
<protein>
    <submittedName>
        <fullName evidence="1">Uncharacterized protein</fullName>
    </submittedName>
</protein>
<keyword evidence="2" id="KW-1185">Reference proteome</keyword>
<accession>A0ACC1IUB3</accession>
<comment type="caution">
    <text evidence="1">The sequence shown here is derived from an EMBL/GenBank/DDBJ whole genome shotgun (WGS) entry which is preliminary data.</text>
</comment>
<dbReference type="Proteomes" id="UP001150581">
    <property type="component" value="Unassembled WGS sequence"/>
</dbReference>
<evidence type="ECO:0000313" key="2">
    <source>
        <dbReference type="Proteomes" id="UP001150581"/>
    </source>
</evidence>
<dbReference type="EMBL" id="JANBPG010000046">
    <property type="protein sequence ID" value="KAJ1901060.1"/>
    <property type="molecule type" value="Genomic_DNA"/>
</dbReference>
<sequence>MAPTFIRALASLCTTGRLSSDNTSTTTNSTDGSECANDRHKCSSSNNNCAHCSMMSTAAAAAVAAAPRRRLIRNSIHVMQQHYRNNPPSQSSLPPMQGKNTPNRVVQLLRRRTVKQTSAATITAAADTAKQTTATECCGEEDKMRGGGNVSKIDWTIPKVSIMNSIGSNNSGGLGRGSNGNSNSNSGGAGRGSGGHYPYSVMRIRSHSLANDRPRVCGAGPLLLSSPPLKIHFDHTSLPAPKATATPFLPAPAPVPPPPKIKPEAKPKHRRRLSFPPPDFNFLNTQPPHNSRRTSPGQTSLEELSSSTVAAAEAAEAVHFSSQSSISMGTSAGASASAQSSGTYADGDVASSIASAAVRRKRSRKQRRRKRGNSSAKSAEGSSSSNTLADLQSHEGGGAKGGGIDVHAMQANVGPLTVALVTVGAPEGDGNNPCSSSNTNNSIAEDIGIITANDGQQESEEMLVLHPASRTASLYSVVPARSIAPSSPQLAAADMYNANAYSERCSMHPGLRNDMWCEDCSAAICDHCTTSGTHHQGHIVAKLSAAYDDTFEAIEEMQLELMDRLAETRQRHTLLDSERTLLNDTYEMAQELIEEQAKTDGDHIGMQFNVAEIALLSGIKACTLWREHIDEAVELVQKMIEEFPQAQAVAERGRFVDLLAAATEARPDNWDQPLPKARAMLDHVQPPSSEAALVVPRVMDLGRKRGHLRVAGEPFSAHGLAWQIEAKRARNRDGQSALYASLSCVEGPDTGMPHMVSVHLAPASAGAGA</sequence>
<proteinExistence type="predicted"/>
<reference evidence="1" key="1">
    <citation type="submission" date="2022-07" db="EMBL/GenBank/DDBJ databases">
        <title>Phylogenomic reconstructions and comparative analyses of Kickxellomycotina fungi.</title>
        <authorList>
            <person name="Reynolds N.K."/>
            <person name="Stajich J.E."/>
            <person name="Barry K."/>
            <person name="Grigoriev I.V."/>
            <person name="Crous P."/>
            <person name="Smith M.E."/>
        </authorList>
    </citation>
    <scope>NUCLEOTIDE SEQUENCE</scope>
    <source>
        <strain evidence="1">Benny 63K</strain>
    </source>
</reference>